<feature type="region of interest" description="Disordered" evidence="1">
    <location>
        <begin position="290"/>
        <end position="323"/>
    </location>
</feature>
<comment type="caution">
    <text evidence="4">The sequence shown here is derived from an EMBL/GenBank/DDBJ whole genome shotgun (WGS) entry which is preliminary data.</text>
</comment>
<evidence type="ECO:0000259" key="3">
    <source>
        <dbReference type="Pfam" id="PF13930"/>
    </source>
</evidence>
<dbReference type="STRING" id="1034345.GCA_000236865_00680"/>
<feature type="compositionally biased region" description="Low complexity" evidence="1">
    <location>
        <begin position="311"/>
        <end position="323"/>
    </location>
</feature>
<evidence type="ECO:0000256" key="1">
    <source>
        <dbReference type="SAM" id="MobiDB-lite"/>
    </source>
</evidence>
<dbReference type="EMBL" id="PPTP01000004">
    <property type="protein sequence ID" value="RDB55697.1"/>
    <property type="molecule type" value="Genomic_DNA"/>
</dbReference>
<feature type="chain" id="PRO_5039235718" description="Type VII secretion system protein EssD-like domain-containing protein" evidence="2">
    <location>
        <begin position="30"/>
        <end position="376"/>
    </location>
</feature>
<feature type="domain" description="Type VII secretion system protein EssD-like" evidence="3">
    <location>
        <begin position="135"/>
        <end position="230"/>
    </location>
</feature>
<proteinExistence type="predicted"/>
<reference evidence="4 5" key="1">
    <citation type="journal article" date="2018" name="Elife">
        <title>Discovery and characterization of a prevalent human gut bacterial enzyme sufficient for the inactivation of a family of plant toxins.</title>
        <authorList>
            <person name="Koppel N."/>
            <person name="Bisanz J.E."/>
            <person name="Pandelia M.E."/>
            <person name="Turnbaugh P.J."/>
            <person name="Balskus E.P."/>
        </authorList>
    </citation>
    <scope>NUCLEOTIDE SEQUENCE [LARGE SCALE GENOMIC DNA]</scope>
    <source>
        <strain evidence="5">anaerobia AP69FAA</strain>
    </source>
</reference>
<organism evidence="4 5">
    <name type="scientific">Senegalimassilia anaerobia</name>
    <dbReference type="NCBI Taxonomy" id="1473216"/>
    <lineage>
        <taxon>Bacteria</taxon>
        <taxon>Bacillati</taxon>
        <taxon>Actinomycetota</taxon>
        <taxon>Coriobacteriia</taxon>
        <taxon>Coriobacteriales</taxon>
        <taxon>Coriobacteriaceae</taxon>
        <taxon>Senegalimassilia</taxon>
    </lineage>
</organism>
<dbReference type="SUPFAM" id="SSF57884">
    <property type="entry name" value="Ada DNA repair protein, N-terminal domain (N-Ada 10)"/>
    <property type="match status" value="1"/>
</dbReference>
<dbReference type="AlphaFoldDB" id="A0A369LAI9"/>
<dbReference type="InterPro" id="IPR044929">
    <property type="entry name" value="DNA/RNA_non-sp_Endonuclease_sf"/>
</dbReference>
<dbReference type="InterPro" id="IPR044927">
    <property type="entry name" value="Endonuclea_NS_2"/>
</dbReference>
<dbReference type="InterPro" id="IPR035451">
    <property type="entry name" value="Ada-like_dom_sf"/>
</dbReference>
<name>A0A369LAI9_9ACTN</name>
<dbReference type="Pfam" id="PF13930">
    <property type="entry name" value="Endonuclea_NS_2"/>
    <property type="match status" value="1"/>
</dbReference>
<accession>A0A369LAI9</accession>
<evidence type="ECO:0000313" key="5">
    <source>
        <dbReference type="Proteomes" id="UP000253792"/>
    </source>
</evidence>
<dbReference type="Gene3D" id="3.40.570.10">
    <property type="entry name" value="Extracellular Endonuclease, subunit A"/>
    <property type="match status" value="1"/>
</dbReference>
<feature type="compositionally biased region" description="Low complexity" evidence="1">
    <location>
        <begin position="290"/>
        <end position="301"/>
    </location>
</feature>
<dbReference type="OrthoDB" id="9783680at2"/>
<feature type="region of interest" description="Disordered" evidence="1">
    <location>
        <begin position="43"/>
        <end position="62"/>
    </location>
</feature>
<dbReference type="Gene3D" id="3.40.10.10">
    <property type="entry name" value="DNA Methylphosphotriester Repair Domain"/>
    <property type="match status" value="1"/>
</dbReference>
<evidence type="ECO:0000256" key="2">
    <source>
        <dbReference type="SAM" id="SignalP"/>
    </source>
</evidence>
<sequence>MKDNRTLSLPQRIAAALAALALAFSFALPATGCTVSIGDNAAGSGSSISSSDGNAGTYGDSDDARSAQATIADIPAYTGALCIDINHGEPGFTAQDEARETFMQFSDLDFEGRCGTAFARIGPDTVSSEMRGDISQVHPSGWVQRKYSFVDDGMLYNRSHLIAHQLCGENANEKNLITGTRTFNAVGMLYYEELVGDYVRSTGNHVLYRVTPLFAANDLVARGVQMEAKSLEDNGEAVQFNVFVYNVEPGVAIDYVTGESWESSETPQVTSKGSATITTAAAARADKAAAGSANGSKADGGSSSGSGAASGNGSNSASNQGASEQQDYILNVKNKKFHKPDCSAASDISSANKQDFTGTRDQLIARGYSPCGICKP</sequence>
<gene>
    <name evidence="4" type="ORF">C1880_05625</name>
</gene>
<evidence type="ECO:0000313" key="4">
    <source>
        <dbReference type="EMBL" id="RDB55697.1"/>
    </source>
</evidence>
<keyword evidence="2" id="KW-0732">Signal</keyword>
<protein>
    <recommendedName>
        <fullName evidence="3">Type VII secretion system protein EssD-like domain-containing protein</fullName>
    </recommendedName>
</protein>
<feature type="compositionally biased region" description="Low complexity" evidence="1">
    <location>
        <begin position="43"/>
        <end position="55"/>
    </location>
</feature>
<dbReference type="RefSeq" id="WP_114620644.1">
    <property type="nucleotide sequence ID" value="NZ_PPTP01000004.1"/>
</dbReference>
<keyword evidence="5" id="KW-1185">Reference proteome</keyword>
<feature type="signal peptide" evidence="2">
    <location>
        <begin position="1"/>
        <end position="29"/>
    </location>
</feature>
<dbReference type="Proteomes" id="UP000253792">
    <property type="component" value="Unassembled WGS sequence"/>
</dbReference>